<keyword evidence="2" id="KW-1185">Reference proteome</keyword>
<evidence type="ECO:0000313" key="2">
    <source>
        <dbReference type="Proteomes" id="UP001529369"/>
    </source>
</evidence>
<accession>A0ABT8A7M0</accession>
<protein>
    <submittedName>
        <fullName evidence="1">Uncharacterized protein</fullName>
    </submittedName>
</protein>
<name>A0ABT8A7M0_9PROT</name>
<proteinExistence type="predicted"/>
<sequence length="40" mass="4290">MAPGIAIAAVRRLRPDAIGMSELRAFIPQGQSRLPEEAEA</sequence>
<dbReference type="EMBL" id="JAUFPN010000153">
    <property type="protein sequence ID" value="MDN3565809.1"/>
    <property type="molecule type" value="Genomic_DNA"/>
</dbReference>
<dbReference type="Proteomes" id="UP001529369">
    <property type="component" value="Unassembled WGS sequence"/>
</dbReference>
<dbReference type="RefSeq" id="WP_290317675.1">
    <property type="nucleotide sequence ID" value="NZ_JAUFPN010000153.1"/>
</dbReference>
<reference evidence="2" key="1">
    <citation type="journal article" date="2019" name="Int. J. Syst. Evol. Microbiol.">
        <title>The Global Catalogue of Microorganisms (GCM) 10K type strain sequencing project: providing services to taxonomists for standard genome sequencing and annotation.</title>
        <authorList>
            <consortium name="The Broad Institute Genomics Platform"/>
            <consortium name="The Broad Institute Genome Sequencing Center for Infectious Disease"/>
            <person name="Wu L."/>
            <person name="Ma J."/>
        </authorList>
    </citation>
    <scope>NUCLEOTIDE SEQUENCE [LARGE SCALE GENOMIC DNA]</scope>
    <source>
        <strain evidence="2">CECT 7131</strain>
    </source>
</reference>
<comment type="caution">
    <text evidence="1">The sequence shown here is derived from an EMBL/GenBank/DDBJ whole genome shotgun (WGS) entry which is preliminary data.</text>
</comment>
<evidence type="ECO:0000313" key="1">
    <source>
        <dbReference type="EMBL" id="MDN3565809.1"/>
    </source>
</evidence>
<organism evidence="1 2">
    <name type="scientific">Paeniroseomonas aquatica</name>
    <dbReference type="NCBI Taxonomy" id="373043"/>
    <lineage>
        <taxon>Bacteria</taxon>
        <taxon>Pseudomonadati</taxon>
        <taxon>Pseudomonadota</taxon>
        <taxon>Alphaproteobacteria</taxon>
        <taxon>Acetobacterales</taxon>
        <taxon>Acetobacteraceae</taxon>
        <taxon>Paeniroseomonas</taxon>
    </lineage>
</organism>
<gene>
    <name evidence="1" type="ORF">QWZ14_15680</name>
</gene>